<reference evidence="1" key="2">
    <citation type="submission" date="2015-06" db="UniProtKB">
        <authorList>
            <consortium name="EnsemblMetazoa"/>
        </authorList>
    </citation>
    <scope>IDENTIFICATION</scope>
</reference>
<keyword evidence="2" id="KW-1185">Reference proteome</keyword>
<dbReference type="EMBL" id="CAQQ02129895">
    <property type="status" value="NOT_ANNOTATED_CDS"/>
    <property type="molecule type" value="Genomic_DNA"/>
</dbReference>
<accession>T1GNU0</accession>
<protein>
    <submittedName>
        <fullName evidence="1">Uncharacterized protein</fullName>
    </submittedName>
</protein>
<dbReference type="EMBL" id="CAQQ02129896">
    <property type="status" value="NOT_ANNOTATED_CDS"/>
    <property type="molecule type" value="Genomic_DNA"/>
</dbReference>
<dbReference type="EnsemblMetazoa" id="MESCA005251-RA">
    <property type="protein sequence ID" value="MESCA005251-PA"/>
    <property type="gene ID" value="MESCA005251"/>
</dbReference>
<dbReference type="HOGENOM" id="CLU_2640962_0_0_1"/>
<organism evidence="1 2">
    <name type="scientific">Megaselia scalaris</name>
    <name type="common">Humpbacked fly</name>
    <name type="synonym">Phora scalaris</name>
    <dbReference type="NCBI Taxonomy" id="36166"/>
    <lineage>
        <taxon>Eukaryota</taxon>
        <taxon>Metazoa</taxon>
        <taxon>Ecdysozoa</taxon>
        <taxon>Arthropoda</taxon>
        <taxon>Hexapoda</taxon>
        <taxon>Insecta</taxon>
        <taxon>Pterygota</taxon>
        <taxon>Neoptera</taxon>
        <taxon>Endopterygota</taxon>
        <taxon>Diptera</taxon>
        <taxon>Brachycera</taxon>
        <taxon>Muscomorpha</taxon>
        <taxon>Platypezoidea</taxon>
        <taxon>Phoridae</taxon>
        <taxon>Megaseliini</taxon>
        <taxon>Megaselia</taxon>
    </lineage>
</organism>
<dbReference type="Proteomes" id="UP000015102">
    <property type="component" value="Unassembled WGS sequence"/>
</dbReference>
<dbReference type="AlphaFoldDB" id="T1GNU0"/>
<proteinExistence type="predicted"/>
<sequence>MKFPKNALLRLKLEKPPPPQLLCILDMIGMHYKRKLYGTNRLAHLVSLALVKLSLSTEFIKFSSYTSKSPMKLAANE</sequence>
<reference evidence="2" key="1">
    <citation type="submission" date="2013-02" db="EMBL/GenBank/DDBJ databases">
        <authorList>
            <person name="Hughes D."/>
        </authorList>
    </citation>
    <scope>NUCLEOTIDE SEQUENCE</scope>
    <source>
        <strain>Durham</strain>
        <strain evidence="2">NC isolate 2 -- Noor lab</strain>
    </source>
</reference>
<name>T1GNU0_MEGSC</name>
<evidence type="ECO:0000313" key="2">
    <source>
        <dbReference type="Proteomes" id="UP000015102"/>
    </source>
</evidence>
<evidence type="ECO:0000313" key="1">
    <source>
        <dbReference type="EnsemblMetazoa" id="MESCA005251-PA"/>
    </source>
</evidence>